<dbReference type="EMBL" id="BTGU01000007">
    <property type="protein sequence ID" value="GMN37611.1"/>
    <property type="molecule type" value="Genomic_DNA"/>
</dbReference>
<dbReference type="Proteomes" id="UP001187192">
    <property type="component" value="Unassembled WGS sequence"/>
</dbReference>
<gene>
    <name evidence="1" type="ORF">TIFTF001_006965</name>
</gene>
<evidence type="ECO:0000313" key="1">
    <source>
        <dbReference type="EMBL" id="GMN37611.1"/>
    </source>
</evidence>
<dbReference type="AlphaFoldDB" id="A0AA88ACC7"/>
<keyword evidence="2" id="KW-1185">Reference proteome</keyword>
<name>A0AA88ACC7_FICCA</name>
<proteinExistence type="predicted"/>
<comment type="caution">
    <text evidence="1">The sequence shown here is derived from an EMBL/GenBank/DDBJ whole genome shotgun (WGS) entry which is preliminary data.</text>
</comment>
<organism evidence="1 2">
    <name type="scientific">Ficus carica</name>
    <name type="common">Common fig</name>
    <dbReference type="NCBI Taxonomy" id="3494"/>
    <lineage>
        <taxon>Eukaryota</taxon>
        <taxon>Viridiplantae</taxon>
        <taxon>Streptophyta</taxon>
        <taxon>Embryophyta</taxon>
        <taxon>Tracheophyta</taxon>
        <taxon>Spermatophyta</taxon>
        <taxon>Magnoliopsida</taxon>
        <taxon>eudicotyledons</taxon>
        <taxon>Gunneridae</taxon>
        <taxon>Pentapetalae</taxon>
        <taxon>rosids</taxon>
        <taxon>fabids</taxon>
        <taxon>Rosales</taxon>
        <taxon>Moraceae</taxon>
        <taxon>Ficeae</taxon>
        <taxon>Ficus</taxon>
    </lineage>
</organism>
<evidence type="ECO:0000313" key="2">
    <source>
        <dbReference type="Proteomes" id="UP001187192"/>
    </source>
</evidence>
<accession>A0AA88ACC7</accession>
<sequence>MNKGQSFSFTNQYILEKAVEVLKIPLRWSNDKDKWVWSNTTDGRFTVKSAFWLDNKDRFVCGFMEERFSKKFWNSKIHSRCKLLWWPQSLHDEGLPKVVPARRRFLLNVFREVASQCAEYLPMPTEWFPPPVGSVKMINTDASMGQQNAVIALAAGARVHITDCRSRSKSGEPNRGGLVLGEIPTDMIPNEVLRNSVEWWPS</sequence>
<reference evidence="1" key="1">
    <citation type="submission" date="2023-07" db="EMBL/GenBank/DDBJ databases">
        <title>draft genome sequence of fig (Ficus carica).</title>
        <authorList>
            <person name="Takahashi T."/>
            <person name="Nishimura K."/>
        </authorList>
    </citation>
    <scope>NUCLEOTIDE SEQUENCE</scope>
</reference>
<protein>
    <submittedName>
        <fullName evidence="1">Uncharacterized protein</fullName>
    </submittedName>
</protein>